<dbReference type="EMBL" id="JAVFKD010000012">
    <property type="protein sequence ID" value="KAK5993533.1"/>
    <property type="molecule type" value="Genomic_DNA"/>
</dbReference>
<evidence type="ECO:0000313" key="4">
    <source>
        <dbReference type="Proteomes" id="UP001338125"/>
    </source>
</evidence>
<feature type="transmembrane region" description="Helical" evidence="1">
    <location>
        <begin position="285"/>
        <end position="307"/>
    </location>
</feature>
<gene>
    <name evidence="3" type="ORF">PT974_06966</name>
</gene>
<protein>
    <submittedName>
        <fullName evidence="3">Sterol-4-alpha-carboxylate 3-dehydrogenase erg26-like protein</fullName>
    </submittedName>
</protein>
<dbReference type="Proteomes" id="UP001338125">
    <property type="component" value="Unassembled WGS sequence"/>
</dbReference>
<keyword evidence="1" id="KW-0812">Transmembrane</keyword>
<proteinExistence type="predicted"/>
<dbReference type="InterPro" id="IPR002225">
    <property type="entry name" value="3Beta_OHSteriod_DH/Estase"/>
</dbReference>
<dbReference type="SUPFAM" id="SSF51735">
    <property type="entry name" value="NAD(P)-binding Rossmann-fold domains"/>
    <property type="match status" value="1"/>
</dbReference>
<keyword evidence="1" id="KW-0472">Membrane</keyword>
<accession>A0ABR0SN39</accession>
<evidence type="ECO:0000256" key="1">
    <source>
        <dbReference type="SAM" id="Phobius"/>
    </source>
</evidence>
<evidence type="ECO:0000259" key="2">
    <source>
        <dbReference type="Pfam" id="PF01073"/>
    </source>
</evidence>
<keyword evidence="4" id="KW-1185">Reference proteome</keyword>
<dbReference type="Gene3D" id="3.40.50.720">
    <property type="entry name" value="NAD(P)-binding Rossmann-like Domain"/>
    <property type="match status" value="1"/>
</dbReference>
<dbReference type="Pfam" id="PF01073">
    <property type="entry name" value="3Beta_HSD"/>
    <property type="match status" value="1"/>
</dbReference>
<keyword evidence="1" id="KW-1133">Transmembrane helix</keyword>
<comment type="caution">
    <text evidence="3">The sequence shown here is derived from an EMBL/GenBank/DDBJ whole genome shotgun (WGS) entry which is preliminary data.</text>
</comment>
<evidence type="ECO:0000313" key="3">
    <source>
        <dbReference type="EMBL" id="KAK5993533.1"/>
    </source>
</evidence>
<feature type="domain" description="3-beta hydroxysteroid dehydrogenase/isomerase" evidence="2">
    <location>
        <begin position="15"/>
        <end position="269"/>
    </location>
</feature>
<name>A0ABR0SN39_9HYPO</name>
<dbReference type="PANTHER" id="PTHR43000">
    <property type="entry name" value="DTDP-D-GLUCOSE 4,6-DEHYDRATASE-RELATED"/>
    <property type="match status" value="1"/>
</dbReference>
<dbReference type="InterPro" id="IPR036291">
    <property type="entry name" value="NAD(P)-bd_dom_sf"/>
</dbReference>
<organism evidence="3 4">
    <name type="scientific">Cladobotryum mycophilum</name>
    <dbReference type="NCBI Taxonomy" id="491253"/>
    <lineage>
        <taxon>Eukaryota</taxon>
        <taxon>Fungi</taxon>
        <taxon>Dikarya</taxon>
        <taxon>Ascomycota</taxon>
        <taxon>Pezizomycotina</taxon>
        <taxon>Sordariomycetes</taxon>
        <taxon>Hypocreomycetidae</taxon>
        <taxon>Hypocreales</taxon>
        <taxon>Hypocreaceae</taxon>
        <taxon>Cladobotryum</taxon>
    </lineage>
</organism>
<reference evidence="3 4" key="1">
    <citation type="submission" date="2024-01" db="EMBL/GenBank/DDBJ databases">
        <title>Complete genome of Cladobotryum mycophilum ATHUM6906.</title>
        <authorList>
            <person name="Christinaki A.C."/>
            <person name="Myridakis A.I."/>
            <person name="Kouvelis V.N."/>
        </authorList>
    </citation>
    <scope>NUCLEOTIDE SEQUENCE [LARGE SCALE GENOMIC DNA]</scope>
    <source>
        <strain evidence="3 4">ATHUM6906</strain>
    </source>
</reference>
<sequence length="370" mass="41052">MTVQSTAPSGLGTSLVIGGCGFVGYYIVKHLLEDREFGAVYVLDCKPDHNLLDKATYIEGDVRDVVGLRALVDKLQPSVIFNTASPRASLPFYRFSEFIATNIDGTKTVIDIATESDSVKALVYTSTIDVYATPPLFNVAETHPLWPESDKSDQYNRTKAIGDLLVQKASNPRLRTAVLRLAHVYGERQSQGLDEVLNMCSGNKKLVQIGQGENVMEVVSADNGALGHLLTAKALLDPSRASGKVDGEAFNISDGAPVPFWYHNRLIWEVVRGKDALKDVMIIPAWVMIVMVNVVEWLLWIFTLNIVKPPIELRRVSLHYCIDNNTFNSEKARERLRFQPVVDHDAVVAQGVRWALAHRAKLLKEGLKKA</sequence>